<keyword evidence="2" id="KW-0732">Signal</keyword>
<dbReference type="InterPro" id="IPR035810">
    <property type="entry name" value="PEBP_euk"/>
</dbReference>
<dbReference type="Pfam" id="PF01161">
    <property type="entry name" value="PBP"/>
    <property type="match status" value="1"/>
</dbReference>
<dbReference type="RefSeq" id="XP_008022826.1">
    <property type="nucleotide sequence ID" value="XM_008024635.1"/>
</dbReference>
<evidence type="ECO:0000313" key="3">
    <source>
        <dbReference type="EMBL" id="EOA89949.1"/>
    </source>
</evidence>
<evidence type="ECO:0000256" key="1">
    <source>
        <dbReference type="SAM" id="MobiDB-lite"/>
    </source>
</evidence>
<sequence>MLSNKTLVGAAAVLLAGIARAEVAPGFPLKPGANLTVIYGNDTVAPPGEQLPRGATAQAPTIASPVWWDTELLSQAPAQCLLLMMDLDVPRNNTRVPLLHWLATNVSRANPLSVNTTGTPLVIPAQNPVPYLQPSPPVGDIPHAYTFILLRQPRNFSIPPQYAALAQNRVGFNLSAFLTDAGLLDAKAEPEALASNWIRVQNTTGTPTTSAFPPPRPSPTGGSGSGSGSGSGGGAHGNAAVALRMSGKGVWVGIGTTVFAAVFAAAAL</sequence>
<dbReference type="OrthoDB" id="2506647at2759"/>
<dbReference type="CDD" id="cd00866">
    <property type="entry name" value="PEBP_euk"/>
    <property type="match status" value="1"/>
</dbReference>
<dbReference type="Gene3D" id="3.90.280.10">
    <property type="entry name" value="PEBP-like"/>
    <property type="match status" value="1"/>
</dbReference>
<feature type="chain" id="PRO_5004344040" description="PEBP-like protein" evidence="2">
    <location>
        <begin position="22"/>
        <end position="268"/>
    </location>
</feature>
<dbReference type="SUPFAM" id="SSF49777">
    <property type="entry name" value="PEBP-like"/>
    <property type="match status" value="1"/>
</dbReference>
<dbReference type="GeneID" id="19400262"/>
<gene>
    <name evidence="3" type="ORF">SETTUDRAFT_167657</name>
</gene>
<organism evidence="3 4">
    <name type="scientific">Exserohilum turcicum (strain 28A)</name>
    <name type="common">Northern leaf blight fungus</name>
    <name type="synonym">Setosphaeria turcica</name>
    <dbReference type="NCBI Taxonomy" id="671987"/>
    <lineage>
        <taxon>Eukaryota</taxon>
        <taxon>Fungi</taxon>
        <taxon>Dikarya</taxon>
        <taxon>Ascomycota</taxon>
        <taxon>Pezizomycotina</taxon>
        <taxon>Dothideomycetes</taxon>
        <taxon>Pleosporomycetidae</taxon>
        <taxon>Pleosporales</taxon>
        <taxon>Pleosporineae</taxon>
        <taxon>Pleosporaceae</taxon>
        <taxon>Exserohilum</taxon>
    </lineage>
</organism>
<proteinExistence type="predicted"/>
<feature type="compositionally biased region" description="Gly residues" evidence="1">
    <location>
        <begin position="221"/>
        <end position="236"/>
    </location>
</feature>
<evidence type="ECO:0008006" key="5">
    <source>
        <dbReference type="Google" id="ProtNLM"/>
    </source>
</evidence>
<dbReference type="PANTHER" id="PTHR11362">
    <property type="entry name" value="PHOSPHATIDYLETHANOLAMINE-BINDING PROTEIN"/>
    <property type="match status" value="1"/>
</dbReference>
<dbReference type="GO" id="GO:0046578">
    <property type="term" value="P:regulation of Ras protein signal transduction"/>
    <property type="evidence" value="ECO:0007669"/>
    <property type="project" value="TreeGrafter"/>
</dbReference>
<dbReference type="InterPro" id="IPR036610">
    <property type="entry name" value="PEBP-like_sf"/>
</dbReference>
<dbReference type="PANTHER" id="PTHR11362:SF148">
    <property type="entry name" value="CARBOXYPEPTIDASE Y INHIBITOR"/>
    <property type="match status" value="1"/>
</dbReference>
<evidence type="ECO:0000256" key="2">
    <source>
        <dbReference type="SAM" id="SignalP"/>
    </source>
</evidence>
<dbReference type="AlphaFoldDB" id="R0KLC0"/>
<reference evidence="3 4" key="1">
    <citation type="journal article" date="2012" name="PLoS Pathog.">
        <title>Diverse lifestyles and strategies of plant pathogenesis encoded in the genomes of eighteen Dothideomycetes fungi.</title>
        <authorList>
            <person name="Ohm R.A."/>
            <person name="Feau N."/>
            <person name="Henrissat B."/>
            <person name="Schoch C.L."/>
            <person name="Horwitz B.A."/>
            <person name="Barry K.W."/>
            <person name="Condon B.J."/>
            <person name="Copeland A.C."/>
            <person name="Dhillon B."/>
            <person name="Glaser F."/>
            <person name="Hesse C.N."/>
            <person name="Kosti I."/>
            <person name="LaButti K."/>
            <person name="Lindquist E.A."/>
            <person name="Lucas S."/>
            <person name="Salamov A.A."/>
            <person name="Bradshaw R.E."/>
            <person name="Ciuffetti L."/>
            <person name="Hamelin R.C."/>
            <person name="Kema G.H.J."/>
            <person name="Lawrence C."/>
            <person name="Scott J.A."/>
            <person name="Spatafora J.W."/>
            <person name="Turgeon B.G."/>
            <person name="de Wit P.J.G.M."/>
            <person name="Zhong S."/>
            <person name="Goodwin S.B."/>
            <person name="Grigoriev I.V."/>
        </authorList>
    </citation>
    <scope>NUCLEOTIDE SEQUENCE [LARGE SCALE GENOMIC DNA]</scope>
    <source>
        <strain evidence="4">28A</strain>
    </source>
</reference>
<dbReference type="HOGENOM" id="CLU_043994_4_4_1"/>
<accession>R0KLC0</accession>
<dbReference type="STRING" id="671987.R0KLC0"/>
<protein>
    <recommendedName>
        <fullName evidence="5">PEBP-like protein</fullName>
    </recommendedName>
</protein>
<feature type="signal peptide" evidence="2">
    <location>
        <begin position="1"/>
        <end position="21"/>
    </location>
</feature>
<dbReference type="InterPro" id="IPR008914">
    <property type="entry name" value="PEBP"/>
</dbReference>
<feature type="region of interest" description="Disordered" evidence="1">
    <location>
        <begin position="204"/>
        <end position="236"/>
    </location>
</feature>
<dbReference type="GO" id="GO:0030414">
    <property type="term" value="F:peptidase inhibitor activity"/>
    <property type="evidence" value="ECO:0007669"/>
    <property type="project" value="TreeGrafter"/>
</dbReference>
<dbReference type="Proteomes" id="UP000016935">
    <property type="component" value="Unassembled WGS sequence"/>
</dbReference>
<dbReference type="GO" id="GO:0005543">
    <property type="term" value="F:phospholipid binding"/>
    <property type="evidence" value="ECO:0007669"/>
    <property type="project" value="TreeGrafter"/>
</dbReference>
<dbReference type="EMBL" id="KB908504">
    <property type="protein sequence ID" value="EOA89949.1"/>
    <property type="molecule type" value="Genomic_DNA"/>
</dbReference>
<evidence type="ECO:0000313" key="4">
    <source>
        <dbReference type="Proteomes" id="UP000016935"/>
    </source>
</evidence>
<reference evidence="3 4" key="2">
    <citation type="journal article" date="2013" name="PLoS Genet.">
        <title>Comparative genome structure, secondary metabolite, and effector coding capacity across Cochliobolus pathogens.</title>
        <authorList>
            <person name="Condon B.J."/>
            <person name="Leng Y."/>
            <person name="Wu D."/>
            <person name="Bushley K.E."/>
            <person name="Ohm R.A."/>
            <person name="Otillar R."/>
            <person name="Martin J."/>
            <person name="Schackwitz W."/>
            <person name="Grimwood J."/>
            <person name="MohdZainudin N."/>
            <person name="Xue C."/>
            <person name="Wang R."/>
            <person name="Manning V.A."/>
            <person name="Dhillon B."/>
            <person name="Tu Z.J."/>
            <person name="Steffenson B.J."/>
            <person name="Salamov A."/>
            <person name="Sun H."/>
            <person name="Lowry S."/>
            <person name="LaButti K."/>
            <person name="Han J."/>
            <person name="Copeland A."/>
            <person name="Lindquist E."/>
            <person name="Barry K."/>
            <person name="Schmutz J."/>
            <person name="Baker S.E."/>
            <person name="Ciuffetti L.M."/>
            <person name="Grigoriev I.V."/>
            <person name="Zhong S."/>
            <person name="Turgeon B.G."/>
        </authorList>
    </citation>
    <scope>NUCLEOTIDE SEQUENCE [LARGE SCALE GENOMIC DNA]</scope>
    <source>
        <strain evidence="4">28A</strain>
    </source>
</reference>
<dbReference type="eggNOG" id="ENOG502S6VR">
    <property type="taxonomic scope" value="Eukaryota"/>
</dbReference>
<name>R0KLC0_EXST2</name>
<dbReference type="GO" id="GO:0030162">
    <property type="term" value="P:regulation of proteolysis"/>
    <property type="evidence" value="ECO:0007669"/>
    <property type="project" value="TreeGrafter"/>
</dbReference>
<keyword evidence="4" id="KW-1185">Reference proteome</keyword>